<dbReference type="EMBL" id="BLAB01000001">
    <property type="protein sequence ID" value="GER92739.1"/>
    <property type="molecule type" value="Genomic_DNA"/>
</dbReference>
<dbReference type="InterPro" id="IPR004358">
    <property type="entry name" value="Sig_transdc_His_kin-like_C"/>
</dbReference>
<dbReference type="SMART" id="SM00388">
    <property type="entry name" value="HisKA"/>
    <property type="match status" value="1"/>
</dbReference>
<keyword evidence="4" id="KW-0808">Transferase</keyword>
<feature type="domain" description="Histidine kinase" evidence="7">
    <location>
        <begin position="251"/>
        <end position="463"/>
    </location>
</feature>
<keyword evidence="6" id="KW-0472">Membrane</keyword>
<keyword evidence="6" id="KW-1133">Transmembrane helix</keyword>
<dbReference type="PANTHER" id="PTHR43065:SF42">
    <property type="entry name" value="TWO-COMPONENT SENSOR PPRA"/>
    <property type="match status" value="1"/>
</dbReference>
<dbReference type="Gene3D" id="3.30.565.10">
    <property type="entry name" value="Histidine kinase-like ATPase, C-terminal domain"/>
    <property type="match status" value="1"/>
</dbReference>
<dbReference type="Pfam" id="PF02518">
    <property type="entry name" value="HATPase_c"/>
    <property type="match status" value="1"/>
</dbReference>
<dbReference type="PROSITE" id="PS50109">
    <property type="entry name" value="HIS_KIN"/>
    <property type="match status" value="1"/>
</dbReference>
<dbReference type="PANTHER" id="PTHR43065">
    <property type="entry name" value="SENSOR HISTIDINE KINASE"/>
    <property type="match status" value="1"/>
</dbReference>
<evidence type="ECO:0000256" key="4">
    <source>
        <dbReference type="ARBA" id="ARBA00022679"/>
    </source>
</evidence>
<dbReference type="SMART" id="SM00387">
    <property type="entry name" value="HATPase_c"/>
    <property type="match status" value="1"/>
</dbReference>
<dbReference type="GO" id="GO:0000155">
    <property type="term" value="F:phosphorelay sensor kinase activity"/>
    <property type="evidence" value="ECO:0007669"/>
    <property type="project" value="InterPro"/>
</dbReference>
<dbReference type="InterPro" id="IPR003660">
    <property type="entry name" value="HAMP_dom"/>
</dbReference>
<dbReference type="Gene3D" id="6.10.340.10">
    <property type="match status" value="1"/>
</dbReference>
<dbReference type="Gene3D" id="1.10.287.130">
    <property type="match status" value="1"/>
</dbReference>
<evidence type="ECO:0000259" key="7">
    <source>
        <dbReference type="PROSITE" id="PS50109"/>
    </source>
</evidence>
<dbReference type="AlphaFoldDB" id="A0A5J4L363"/>
<dbReference type="InterPro" id="IPR036097">
    <property type="entry name" value="HisK_dim/P_sf"/>
</dbReference>
<protein>
    <recommendedName>
        <fullName evidence="2">histidine kinase</fullName>
        <ecNumber evidence="2">2.7.13.3</ecNumber>
    </recommendedName>
</protein>
<organism evidence="9">
    <name type="scientific">hot springs metagenome</name>
    <dbReference type="NCBI Taxonomy" id="433727"/>
    <lineage>
        <taxon>unclassified sequences</taxon>
        <taxon>metagenomes</taxon>
        <taxon>ecological metagenomes</taxon>
    </lineage>
</organism>
<dbReference type="InterPro" id="IPR003594">
    <property type="entry name" value="HATPase_dom"/>
</dbReference>
<dbReference type="InterPro" id="IPR036890">
    <property type="entry name" value="HATPase_C_sf"/>
</dbReference>
<reference evidence="9" key="1">
    <citation type="submission" date="2019-10" db="EMBL/GenBank/DDBJ databases">
        <title>Metagenomic sequencing of thiosulfate-disproportionating enrichment culture.</title>
        <authorList>
            <person name="Umezawa K."/>
            <person name="Kojima H."/>
            <person name="Fukui M."/>
        </authorList>
    </citation>
    <scope>NUCLEOTIDE SEQUENCE</scope>
    <source>
        <strain evidence="9">45J</strain>
    </source>
</reference>
<proteinExistence type="predicted"/>
<keyword evidence="3" id="KW-0597">Phosphoprotein</keyword>
<evidence type="ECO:0000256" key="3">
    <source>
        <dbReference type="ARBA" id="ARBA00022553"/>
    </source>
</evidence>
<name>A0A5J4L363_9ZZZZ</name>
<feature type="transmembrane region" description="Helical" evidence="6">
    <location>
        <begin position="7"/>
        <end position="26"/>
    </location>
</feature>
<dbReference type="EC" id="2.7.13.3" evidence="2"/>
<dbReference type="PRINTS" id="PR00344">
    <property type="entry name" value="BCTRLSENSOR"/>
</dbReference>
<dbReference type="InterPro" id="IPR005467">
    <property type="entry name" value="His_kinase_dom"/>
</dbReference>
<comment type="catalytic activity">
    <reaction evidence="1">
        <text>ATP + protein L-histidine = ADP + protein N-phospho-L-histidine.</text>
        <dbReference type="EC" id="2.7.13.3"/>
    </reaction>
</comment>
<gene>
    <name evidence="9" type="ORF">A45J_0464</name>
</gene>
<feature type="domain" description="HAMP" evidence="8">
    <location>
        <begin position="182"/>
        <end position="234"/>
    </location>
</feature>
<evidence type="ECO:0000256" key="6">
    <source>
        <dbReference type="SAM" id="Phobius"/>
    </source>
</evidence>
<evidence type="ECO:0000259" key="8">
    <source>
        <dbReference type="PROSITE" id="PS50885"/>
    </source>
</evidence>
<comment type="caution">
    <text evidence="9">The sequence shown here is derived from an EMBL/GenBank/DDBJ whole genome shotgun (WGS) entry which is preliminary data.</text>
</comment>
<keyword evidence="5 9" id="KW-0418">Kinase</keyword>
<dbReference type="CDD" id="cd06225">
    <property type="entry name" value="HAMP"/>
    <property type="match status" value="1"/>
</dbReference>
<evidence type="ECO:0000313" key="9">
    <source>
        <dbReference type="EMBL" id="GER92739.1"/>
    </source>
</evidence>
<dbReference type="SUPFAM" id="SSF55874">
    <property type="entry name" value="ATPase domain of HSP90 chaperone/DNA topoisomerase II/histidine kinase"/>
    <property type="match status" value="1"/>
</dbReference>
<dbReference type="SUPFAM" id="SSF47384">
    <property type="entry name" value="Homodimeric domain of signal transducing histidine kinase"/>
    <property type="match status" value="1"/>
</dbReference>
<sequence>MKIEHKIILSNIFNVALIVLIGLFAFQNLNIMLTKLRFMEIADDLNASFLEMRLSEKNFFLYRDETALSDIREKIDRTMESIGSVKNDVVRAVGEKNFEMLNLHLKNYSRVVEEMRKSVNRNLQLEIKIRTEGKKLKEFSENITRLERTEVNDIIANSKKVLFYSFGAIFLSAVLVSHFISQKILRSLREIESLAISISEGNFRKIENIKSRDEFGSVINAINFMSDELSHREEQIVQSKKLASIGILTAGVAHELTNPLNNISMIAQTYTELYDKLSNEDRIDFMNRVEKEADRIKEIVRNLLDFSKPKEANLNEADINDVIKKTLRLVQNMLDISNIETKLNLKEWLPHVLIDEHQIVQVLVNLITNAVHAMTGGGLLFIRSKEGSNNGFVEITVADTGKGIPPEFLPHIFDPFFSTKGDKGTGLGLSVSYGIIKNHKGNIRVESKVGVGTTFTIELPIAHKGD</sequence>
<dbReference type="GO" id="GO:0016020">
    <property type="term" value="C:membrane"/>
    <property type="evidence" value="ECO:0007669"/>
    <property type="project" value="InterPro"/>
</dbReference>
<dbReference type="InterPro" id="IPR003661">
    <property type="entry name" value="HisK_dim/P_dom"/>
</dbReference>
<keyword evidence="6" id="KW-0812">Transmembrane</keyword>
<dbReference type="PROSITE" id="PS50885">
    <property type="entry name" value="HAMP"/>
    <property type="match status" value="1"/>
</dbReference>
<evidence type="ECO:0000256" key="1">
    <source>
        <dbReference type="ARBA" id="ARBA00000085"/>
    </source>
</evidence>
<evidence type="ECO:0000256" key="2">
    <source>
        <dbReference type="ARBA" id="ARBA00012438"/>
    </source>
</evidence>
<dbReference type="CDD" id="cd00082">
    <property type="entry name" value="HisKA"/>
    <property type="match status" value="1"/>
</dbReference>
<dbReference type="Pfam" id="PF00672">
    <property type="entry name" value="HAMP"/>
    <property type="match status" value="1"/>
</dbReference>
<accession>A0A5J4L363</accession>
<dbReference type="SMART" id="SM00304">
    <property type="entry name" value="HAMP"/>
    <property type="match status" value="1"/>
</dbReference>
<dbReference type="Pfam" id="PF00512">
    <property type="entry name" value="HisKA"/>
    <property type="match status" value="1"/>
</dbReference>
<dbReference type="SUPFAM" id="SSF158472">
    <property type="entry name" value="HAMP domain-like"/>
    <property type="match status" value="1"/>
</dbReference>
<evidence type="ECO:0000256" key="5">
    <source>
        <dbReference type="ARBA" id="ARBA00022777"/>
    </source>
</evidence>